<protein>
    <submittedName>
        <fullName evidence="4">Response regulator receiver domain-containing protein</fullName>
    </submittedName>
</protein>
<dbReference type="InterPro" id="IPR001789">
    <property type="entry name" value="Sig_transdc_resp-reg_receiver"/>
</dbReference>
<evidence type="ECO:0000256" key="2">
    <source>
        <dbReference type="PROSITE-ProRule" id="PRU00169"/>
    </source>
</evidence>
<dbReference type="GO" id="GO:0000160">
    <property type="term" value="P:phosphorelay signal transduction system"/>
    <property type="evidence" value="ECO:0007669"/>
    <property type="project" value="InterPro"/>
</dbReference>
<keyword evidence="5" id="KW-1185">Reference proteome</keyword>
<feature type="domain" description="Response regulatory" evidence="3">
    <location>
        <begin position="15"/>
        <end position="126"/>
    </location>
</feature>
<dbReference type="PROSITE" id="PS50110">
    <property type="entry name" value="RESPONSE_REGULATORY"/>
    <property type="match status" value="1"/>
</dbReference>
<sequence>MTDKATDLSALSGRRILVVEDEMLLAMELQMILEDEGCVVLGPVPDIPRALALVEGEALDAATLDMNLNGESSLRIAAALQERGIPFLVISGYSNRAATEPPLRDAPHLAKPVVSQTLLRRLAELF</sequence>
<dbReference type="STRING" id="555512.SAMN04487993_1007102"/>
<keyword evidence="1 2" id="KW-0597">Phosphoprotein</keyword>
<dbReference type="AlphaFoldDB" id="A0A1G8M0A8"/>
<accession>A0A1G8M0A8</accession>
<evidence type="ECO:0000313" key="4">
    <source>
        <dbReference type="EMBL" id="SDI61325.1"/>
    </source>
</evidence>
<dbReference type="InterPro" id="IPR011006">
    <property type="entry name" value="CheY-like_superfamily"/>
</dbReference>
<evidence type="ECO:0000256" key="1">
    <source>
        <dbReference type="ARBA" id="ARBA00022553"/>
    </source>
</evidence>
<dbReference type="PANTHER" id="PTHR44591">
    <property type="entry name" value="STRESS RESPONSE REGULATOR PROTEIN 1"/>
    <property type="match status" value="1"/>
</dbReference>
<name>A0A1G8M0A8_9RHOB</name>
<dbReference type="PANTHER" id="PTHR44591:SF24">
    <property type="entry name" value="PROTEIN-GLUTAMATE METHYLESTERASE_PROTEIN-GLUTAMINE GLUTAMINASE 1"/>
    <property type="match status" value="1"/>
</dbReference>
<evidence type="ECO:0000313" key="5">
    <source>
        <dbReference type="Proteomes" id="UP000199093"/>
    </source>
</evidence>
<dbReference type="Gene3D" id="3.40.50.2300">
    <property type="match status" value="1"/>
</dbReference>
<reference evidence="4 5" key="1">
    <citation type="submission" date="2016-10" db="EMBL/GenBank/DDBJ databases">
        <authorList>
            <person name="de Groot N.N."/>
        </authorList>
    </citation>
    <scope>NUCLEOTIDE SEQUENCE [LARGE SCALE GENOMIC DNA]</scope>
    <source>
        <strain evidence="4 5">DSM 26424</strain>
    </source>
</reference>
<dbReference type="Proteomes" id="UP000199093">
    <property type="component" value="Unassembled WGS sequence"/>
</dbReference>
<dbReference type="SUPFAM" id="SSF52172">
    <property type="entry name" value="CheY-like"/>
    <property type="match status" value="1"/>
</dbReference>
<organism evidence="4 5">
    <name type="scientific">Salipiger marinus</name>
    <dbReference type="NCBI Taxonomy" id="555512"/>
    <lineage>
        <taxon>Bacteria</taxon>
        <taxon>Pseudomonadati</taxon>
        <taxon>Pseudomonadota</taxon>
        <taxon>Alphaproteobacteria</taxon>
        <taxon>Rhodobacterales</taxon>
        <taxon>Roseobacteraceae</taxon>
        <taxon>Salipiger</taxon>
    </lineage>
</organism>
<evidence type="ECO:0000259" key="3">
    <source>
        <dbReference type="PROSITE" id="PS50110"/>
    </source>
</evidence>
<dbReference type="RefSeq" id="WP_089846316.1">
    <property type="nucleotide sequence ID" value="NZ_FNEJ01000007.1"/>
</dbReference>
<feature type="modified residue" description="4-aspartylphosphate" evidence="2">
    <location>
        <position position="65"/>
    </location>
</feature>
<gene>
    <name evidence="4" type="ORF">SAMN04487993_1007102</name>
</gene>
<dbReference type="EMBL" id="FNEJ01000007">
    <property type="protein sequence ID" value="SDI61325.1"/>
    <property type="molecule type" value="Genomic_DNA"/>
</dbReference>
<proteinExistence type="predicted"/>
<dbReference type="SMART" id="SM00448">
    <property type="entry name" value="REC"/>
    <property type="match status" value="1"/>
</dbReference>
<dbReference type="InterPro" id="IPR050595">
    <property type="entry name" value="Bact_response_regulator"/>
</dbReference>
<dbReference type="Pfam" id="PF00072">
    <property type="entry name" value="Response_reg"/>
    <property type="match status" value="1"/>
</dbReference>
<dbReference type="OrthoDB" id="582170at2"/>